<dbReference type="SUPFAM" id="SSF51126">
    <property type="entry name" value="Pectin lyase-like"/>
    <property type="match status" value="1"/>
</dbReference>
<gene>
    <name evidence="10" type="ORF">MBBAR_4c00510</name>
</gene>
<reference evidence="10 11" key="1">
    <citation type="submission" date="2014-12" db="EMBL/GenBank/DDBJ databases">
        <title>Genome sequence of Methanobrevibacter arboriphilicus DH1, DSM1125.</title>
        <authorList>
            <person name="Poehlein A."/>
            <person name="Thauer R.K."/>
            <person name="Seedorf H."/>
            <person name="Daniel R."/>
        </authorList>
    </citation>
    <scope>NUCLEOTIDE SEQUENCE [LARGE SCALE GENOMIC DNA]</scope>
    <source>
        <strain evidence="10 11">DH1</strain>
    </source>
</reference>
<sequence length="807" mass="88040">MKKTNKKIGIITLTILFSILAISSVSAAETVNVTDSETIQDAIDSIDNGVINLENKTYTGENNTKLTINAGKNITIQSKDPNKKAAIDYEFVDGKYIINDGNLTLINMIIKNSGWIFNGLLVNGGNLTLINCTITNNLYNNNYGIIYNYGNLTIDNSILLNNKGTIYNTGYAYIVNSNFTNNTANSGGAISSFNEKININNCIFINNTANEGGAIYGGANIKNSIFENNSATYGGAIYTSNDVFNIINSTFKHNNATYGGAIAGQFEYIGGAVTGSLDISNSNFYNNTATLGGAIYNYGHNLNITQSRFQNNTATNGGAIYIPETKNLTNYNLNVSMTIDKTNFTNNEANSNGGAINNNATLDITNSYFKDNNATNGGAIYNTNYLNINNSSFINNTANSGGAITNHEQTAVLNIISAIFTNNTAKNGGGGAINHGMSAILNIDNTNFTDNNSTNYGNTISSHYSNSTTITSSIFKSNNGRIIFNSVGILNITYSTFAECYNNGKYIISTENGPNNLNFNWWGSNDNPSSKISGAILNNYYTVFFTNINKPSNIENAIFKVSFVLNGTNDTSGFEKLPNINVKAYNNEKYIGEYTSKELINIKPIIGVNNILLKLDEESYNKSFNISKINTKISTSTIKGSYGQTITLTTKLTSDGKALANKKVNFYVNGKFIGSATTNKEGIAKLKYKIPKVAKYTVKTSFIGDSQYNKIESTKSFKATKAKVSMGLKNKLYKKRILVKISALGKPLKKKVIKFYIKGKYVGKAKTNSKGIALFKYTKKHGKMAVKTVFRGDKNYNKSYKTSKIKL</sequence>
<dbReference type="InterPro" id="IPR013783">
    <property type="entry name" value="Ig-like_fold"/>
</dbReference>
<evidence type="ECO:0000313" key="11">
    <source>
        <dbReference type="Proteomes" id="UP000191661"/>
    </source>
</evidence>
<comment type="similarity">
    <text evidence="4">Belongs to the intimin/invasin family.</text>
</comment>
<keyword evidence="11" id="KW-1185">Reference proteome</keyword>
<dbReference type="EMBL" id="JXMW01000004">
    <property type="protein sequence ID" value="OQD59325.1"/>
    <property type="molecule type" value="Genomic_DNA"/>
</dbReference>
<proteinExistence type="inferred from homology"/>
<evidence type="ECO:0000259" key="9">
    <source>
        <dbReference type="SMART" id="SM00634"/>
    </source>
</evidence>
<dbReference type="OrthoDB" id="78475at2157"/>
<accession>A0A1V6N3S5</accession>
<dbReference type="NCBIfam" id="TIGR01376">
    <property type="entry name" value="POMP_repeat"/>
    <property type="match status" value="2"/>
</dbReference>
<dbReference type="SMART" id="SM00634">
    <property type="entry name" value="BID_1"/>
    <property type="match status" value="1"/>
</dbReference>
<dbReference type="RefSeq" id="WP_080459825.1">
    <property type="nucleotide sequence ID" value="NZ_JXMW01000004.1"/>
</dbReference>
<evidence type="ECO:0000256" key="6">
    <source>
        <dbReference type="ARBA" id="ARBA00022729"/>
    </source>
</evidence>
<keyword evidence="6" id="KW-0732">Signal</keyword>
<name>A0A1V6N3S5_METAZ</name>
<evidence type="ECO:0000256" key="1">
    <source>
        <dbReference type="ARBA" id="ARBA00004196"/>
    </source>
</evidence>
<evidence type="ECO:0000256" key="2">
    <source>
        <dbReference type="ARBA" id="ARBA00004442"/>
    </source>
</evidence>
<keyword evidence="7" id="KW-0472">Membrane</keyword>
<dbReference type="SUPFAM" id="SSF49373">
    <property type="entry name" value="Invasin/intimin cell-adhesion fragments"/>
    <property type="match status" value="1"/>
</dbReference>
<evidence type="ECO:0000256" key="3">
    <source>
        <dbReference type="ARBA" id="ARBA00004613"/>
    </source>
</evidence>
<evidence type="ECO:0000256" key="7">
    <source>
        <dbReference type="ARBA" id="ARBA00023136"/>
    </source>
</evidence>
<evidence type="ECO:0000256" key="5">
    <source>
        <dbReference type="ARBA" id="ARBA00022525"/>
    </source>
</evidence>
<keyword evidence="5" id="KW-0964">Secreted</keyword>
<dbReference type="Proteomes" id="UP000191661">
    <property type="component" value="Unassembled WGS sequence"/>
</dbReference>
<comment type="caution">
    <text evidence="10">The sequence shown here is derived from an EMBL/GenBank/DDBJ whole genome shotgun (WGS) entry which is preliminary data.</text>
</comment>
<feature type="domain" description="Big-1" evidence="9">
    <location>
        <begin position="627"/>
        <end position="712"/>
    </location>
</feature>
<dbReference type="Gene3D" id="2.60.40.10">
    <property type="entry name" value="Immunoglobulins"/>
    <property type="match status" value="1"/>
</dbReference>
<dbReference type="PANTHER" id="PTHR11319:SF35">
    <property type="entry name" value="OUTER MEMBRANE PROTEIN PMPC-RELATED"/>
    <property type="match status" value="1"/>
</dbReference>
<comment type="subcellular location">
    <subcellularLocation>
        <location evidence="1">Cell envelope</location>
    </subcellularLocation>
    <subcellularLocation>
        <location evidence="2">Cell outer membrane</location>
    </subcellularLocation>
    <subcellularLocation>
        <location evidence="3">Secreted</location>
    </subcellularLocation>
</comment>
<dbReference type="Pfam" id="PF02415">
    <property type="entry name" value="Chlam_PMP"/>
    <property type="match status" value="3"/>
</dbReference>
<dbReference type="InterPro" id="IPR003368">
    <property type="entry name" value="POMP_repeat"/>
</dbReference>
<protein>
    <submittedName>
        <fullName evidence="10">Adhesin-like protein</fullName>
    </submittedName>
</protein>
<evidence type="ECO:0000256" key="4">
    <source>
        <dbReference type="ARBA" id="ARBA00010116"/>
    </source>
</evidence>
<dbReference type="PANTHER" id="PTHR11319">
    <property type="entry name" value="G PROTEIN-COUPLED RECEPTOR-RELATED"/>
    <property type="match status" value="1"/>
</dbReference>
<dbReference type="InterPro" id="IPR011050">
    <property type="entry name" value="Pectin_lyase_fold/virulence"/>
</dbReference>
<dbReference type="GO" id="GO:0005576">
    <property type="term" value="C:extracellular region"/>
    <property type="evidence" value="ECO:0007669"/>
    <property type="project" value="UniProtKB-SubCell"/>
</dbReference>
<evidence type="ECO:0000313" key="10">
    <source>
        <dbReference type="EMBL" id="OQD59325.1"/>
    </source>
</evidence>
<evidence type="ECO:0000256" key="8">
    <source>
        <dbReference type="ARBA" id="ARBA00023237"/>
    </source>
</evidence>
<keyword evidence="8" id="KW-0998">Cell outer membrane</keyword>
<dbReference type="InterPro" id="IPR003344">
    <property type="entry name" value="Big_1_dom"/>
</dbReference>
<dbReference type="AlphaFoldDB" id="A0A1V6N3S5"/>
<dbReference type="InterPro" id="IPR008964">
    <property type="entry name" value="Invasin/intimin_cell_adhesion"/>
</dbReference>
<organism evidence="10 11">
    <name type="scientific">Methanobrevibacter arboriphilus JCM 13429 = DSM 1125</name>
    <dbReference type="NCBI Taxonomy" id="1300164"/>
    <lineage>
        <taxon>Archaea</taxon>
        <taxon>Methanobacteriati</taxon>
        <taxon>Methanobacteriota</taxon>
        <taxon>Methanomada group</taxon>
        <taxon>Methanobacteria</taxon>
        <taxon>Methanobacteriales</taxon>
        <taxon>Methanobacteriaceae</taxon>
        <taxon>Methanobrevibacter</taxon>
    </lineage>
</organism>